<dbReference type="GO" id="GO:0009360">
    <property type="term" value="C:DNA polymerase III complex"/>
    <property type="evidence" value="ECO:0007669"/>
    <property type="project" value="TreeGrafter"/>
</dbReference>
<keyword evidence="5" id="KW-0239">DNA-directed DNA polymerase</keyword>
<dbReference type="STRING" id="871652.SAMN04515673_11914"/>
<gene>
    <name evidence="9" type="ORF">SAMN04515673_11914</name>
</gene>
<evidence type="ECO:0000256" key="7">
    <source>
        <dbReference type="ARBA" id="ARBA00049244"/>
    </source>
</evidence>
<evidence type="ECO:0000313" key="9">
    <source>
        <dbReference type="EMBL" id="SFR20145.1"/>
    </source>
</evidence>
<feature type="region of interest" description="Disordered" evidence="8">
    <location>
        <begin position="268"/>
        <end position="289"/>
    </location>
</feature>
<organism evidence="9 10">
    <name type="scientific">Poseidonocella sedimentorum</name>
    <dbReference type="NCBI Taxonomy" id="871652"/>
    <lineage>
        <taxon>Bacteria</taxon>
        <taxon>Pseudomonadati</taxon>
        <taxon>Pseudomonadota</taxon>
        <taxon>Alphaproteobacteria</taxon>
        <taxon>Rhodobacterales</taxon>
        <taxon>Roseobacteraceae</taxon>
        <taxon>Poseidonocella</taxon>
    </lineage>
</organism>
<evidence type="ECO:0000256" key="4">
    <source>
        <dbReference type="ARBA" id="ARBA00022705"/>
    </source>
</evidence>
<dbReference type="InterPro" id="IPR027417">
    <property type="entry name" value="P-loop_NTPase"/>
</dbReference>
<dbReference type="OrthoDB" id="9804983at2"/>
<dbReference type="PANTHER" id="PTHR34388">
    <property type="entry name" value="DNA POLYMERASE III SUBUNIT DELTA"/>
    <property type="match status" value="1"/>
</dbReference>
<evidence type="ECO:0000313" key="10">
    <source>
        <dbReference type="Proteomes" id="UP000199302"/>
    </source>
</evidence>
<dbReference type="GO" id="GO:0003677">
    <property type="term" value="F:DNA binding"/>
    <property type="evidence" value="ECO:0007669"/>
    <property type="project" value="InterPro"/>
</dbReference>
<proteinExistence type="inferred from homology"/>
<dbReference type="RefSeq" id="WP_092082718.1">
    <property type="nucleotide sequence ID" value="NZ_FOYI01000019.1"/>
</dbReference>
<dbReference type="PANTHER" id="PTHR34388:SF1">
    <property type="entry name" value="DNA POLYMERASE III SUBUNIT DELTA"/>
    <property type="match status" value="1"/>
</dbReference>
<comment type="catalytic activity">
    <reaction evidence="7">
        <text>DNA(n) + a 2'-deoxyribonucleoside 5'-triphosphate = DNA(n+1) + diphosphate</text>
        <dbReference type="Rhea" id="RHEA:22508"/>
        <dbReference type="Rhea" id="RHEA-COMP:17339"/>
        <dbReference type="Rhea" id="RHEA-COMP:17340"/>
        <dbReference type="ChEBI" id="CHEBI:33019"/>
        <dbReference type="ChEBI" id="CHEBI:61560"/>
        <dbReference type="ChEBI" id="CHEBI:173112"/>
        <dbReference type="EC" id="2.7.7.7"/>
    </reaction>
</comment>
<evidence type="ECO:0000256" key="1">
    <source>
        <dbReference type="ARBA" id="ARBA00012417"/>
    </source>
</evidence>
<accession>A0A1I6ER46</accession>
<evidence type="ECO:0000256" key="2">
    <source>
        <dbReference type="ARBA" id="ARBA00022679"/>
    </source>
</evidence>
<evidence type="ECO:0000256" key="6">
    <source>
        <dbReference type="ARBA" id="ARBA00034754"/>
    </source>
</evidence>
<dbReference type="InterPro" id="IPR005790">
    <property type="entry name" value="DNA_polIII_delta"/>
</dbReference>
<comment type="similarity">
    <text evidence="6">Belongs to the DNA polymerase HolA subunit family.</text>
</comment>
<dbReference type="Gene3D" id="3.40.50.300">
    <property type="entry name" value="P-loop containing nucleotide triphosphate hydrolases"/>
    <property type="match status" value="1"/>
</dbReference>
<dbReference type="Proteomes" id="UP000199302">
    <property type="component" value="Unassembled WGS sequence"/>
</dbReference>
<evidence type="ECO:0000256" key="3">
    <source>
        <dbReference type="ARBA" id="ARBA00022695"/>
    </source>
</evidence>
<dbReference type="NCBIfam" id="TIGR01128">
    <property type="entry name" value="holA"/>
    <property type="match status" value="1"/>
</dbReference>
<sequence length="342" mass="36572">MKLSPRDALPYFRKPDPKAAGLLIHGADAMRVALRRQEVIAALLGPDGEAEMRLTRLAASDLRKDPAALIDAVKAQAFFPGTRVVFVEEATEPLAKPILTALEDWRPGDAQLVVTAGSLRATSKLRKGFEGHKSAYAAAIYDDPPSRGEIEDLCKRAGLREIDRDAMGAITALAQSLDPGDFRQTVEKLALYKHGDATPLTSAEVALSAPQSTEAAIDDVLHAVAEARSGDIASVMSRLKAQGIAPTTLCIGALRHFRTLHAAASDPGGVSSGLARARPPVFGPRRDRMGRQASQWGVRRLEDALSLITQTDLALRSAGQTAPPMAVVERAMIRLAMLGRAR</sequence>
<keyword evidence="4" id="KW-0235">DNA replication</keyword>
<keyword evidence="3" id="KW-0548">Nucleotidyltransferase</keyword>
<dbReference type="GO" id="GO:0003887">
    <property type="term" value="F:DNA-directed DNA polymerase activity"/>
    <property type="evidence" value="ECO:0007669"/>
    <property type="project" value="UniProtKB-KW"/>
</dbReference>
<evidence type="ECO:0000256" key="5">
    <source>
        <dbReference type="ARBA" id="ARBA00022932"/>
    </source>
</evidence>
<reference evidence="9 10" key="1">
    <citation type="submission" date="2016-10" db="EMBL/GenBank/DDBJ databases">
        <authorList>
            <person name="de Groot N.N."/>
        </authorList>
    </citation>
    <scope>NUCLEOTIDE SEQUENCE [LARGE SCALE GENOMIC DNA]</scope>
    <source>
        <strain evidence="10">KMM 9023,NRIC 0796,JCM 17311,KCTC 23692</strain>
    </source>
</reference>
<dbReference type="SUPFAM" id="SSF48019">
    <property type="entry name" value="post-AAA+ oligomerization domain-like"/>
    <property type="match status" value="1"/>
</dbReference>
<dbReference type="InterPro" id="IPR008921">
    <property type="entry name" value="DNA_pol3_clamp-load_cplx_C"/>
</dbReference>
<evidence type="ECO:0000256" key="8">
    <source>
        <dbReference type="SAM" id="MobiDB-lite"/>
    </source>
</evidence>
<dbReference type="EC" id="2.7.7.7" evidence="1"/>
<dbReference type="EMBL" id="FOYI01000019">
    <property type="protein sequence ID" value="SFR20145.1"/>
    <property type="molecule type" value="Genomic_DNA"/>
</dbReference>
<keyword evidence="10" id="KW-1185">Reference proteome</keyword>
<protein>
    <recommendedName>
        <fullName evidence="1">DNA-directed DNA polymerase</fullName>
        <ecNumber evidence="1">2.7.7.7</ecNumber>
    </recommendedName>
</protein>
<dbReference type="Gene3D" id="1.20.272.10">
    <property type="match status" value="1"/>
</dbReference>
<keyword evidence="2" id="KW-0808">Transferase</keyword>
<dbReference type="AlphaFoldDB" id="A0A1I6ER46"/>
<name>A0A1I6ER46_9RHOB</name>
<dbReference type="GO" id="GO:0006261">
    <property type="term" value="P:DNA-templated DNA replication"/>
    <property type="evidence" value="ECO:0007669"/>
    <property type="project" value="TreeGrafter"/>
</dbReference>